<feature type="region of interest" description="Disordered" evidence="1">
    <location>
        <begin position="1"/>
        <end position="22"/>
    </location>
</feature>
<protein>
    <submittedName>
        <fullName evidence="2">Uncharacterized protein</fullName>
    </submittedName>
</protein>
<evidence type="ECO:0000313" key="3">
    <source>
        <dbReference type="Proteomes" id="UP000324996"/>
    </source>
</evidence>
<name>A0A5A7N5Y9_9PROT</name>
<evidence type="ECO:0000313" key="2">
    <source>
        <dbReference type="EMBL" id="GER02830.1"/>
    </source>
</evidence>
<evidence type="ECO:0000256" key="1">
    <source>
        <dbReference type="SAM" id="MobiDB-lite"/>
    </source>
</evidence>
<accession>A0A5A7N5Y9</accession>
<dbReference type="EMBL" id="BKCN01000002">
    <property type="protein sequence ID" value="GER02830.1"/>
    <property type="molecule type" value="Genomic_DNA"/>
</dbReference>
<gene>
    <name evidence="2" type="ORF">JCM17846_05120</name>
</gene>
<dbReference type="Proteomes" id="UP000324996">
    <property type="component" value="Unassembled WGS sequence"/>
</dbReference>
<organism evidence="2 3">
    <name type="scientific">Iodidimonas nitroreducens</name>
    <dbReference type="NCBI Taxonomy" id="1236968"/>
    <lineage>
        <taxon>Bacteria</taxon>
        <taxon>Pseudomonadati</taxon>
        <taxon>Pseudomonadota</taxon>
        <taxon>Alphaproteobacteria</taxon>
        <taxon>Iodidimonadales</taxon>
        <taxon>Iodidimonadaceae</taxon>
        <taxon>Iodidimonas</taxon>
    </lineage>
</organism>
<sequence>MVLGNGGKASMQSAEGGFDGKENDRQCLDDIVQIGGFSDIGKAGKADQPWASLVI</sequence>
<dbReference type="AlphaFoldDB" id="A0A5A7N5Y9"/>
<proteinExistence type="predicted"/>
<reference evidence="2 3" key="1">
    <citation type="submission" date="2019-09" db="EMBL/GenBank/DDBJ databases">
        <title>NBRP : Genome information of microbial organism related human and environment.</title>
        <authorList>
            <person name="Hattori M."/>
            <person name="Oshima K."/>
            <person name="Inaba H."/>
            <person name="Suda W."/>
            <person name="Sakamoto M."/>
            <person name="Iino T."/>
            <person name="Kitahara M."/>
            <person name="Oshida Y."/>
            <person name="Iida T."/>
            <person name="Kudo T."/>
            <person name="Itoh T."/>
            <person name="Ohkuma M."/>
        </authorList>
    </citation>
    <scope>NUCLEOTIDE SEQUENCE [LARGE SCALE GENOMIC DNA]</scope>
    <source>
        <strain evidence="2 3">Q-1</strain>
    </source>
</reference>
<comment type="caution">
    <text evidence="2">The sequence shown here is derived from an EMBL/GenBank/DDBJ whole genome shotgun (WGS) entry which is preliminary data.</text>
</comment>
<keyword evidence="3" id="KW-1185">Reference proteome</keyword>